<dbReference type="eggNOG" id="COG2114">
    <property type="taxonomic scope" value="Bacteria"/>
</dbReference>
<dbReference type="InterPro" id="IPR029787">
    <property type="entry name" value="Nucleotide_cyclase"/>
</dbReference>
<feature type="domain" description="Guanylate cyclase" evidence="1">
    <location>
        <begin position="13"/>
        <end position="126"/>
    </location>
</feature>
<dbReference type="GO" id="GO:0009190">
    <property type="term" value="P:cyclic nucleotide biosynthetic process"/>
    <property type="evidence" value="ECO:0007669"/>
    <property type="project" value="InterPro"/>
</dbReference>
<dbReference type="EMBL" id="CP000667">
    <property type="protein sequence ID" value="ABP52849.1"/>
    <property type="molecule type" value="Genomic_DNA"/>
</dbReference>
<accession>A4X1U9</accession>
<dbReference type="AlphaFoldDB" id="A4X1U9"/>
<gene>
    <name evidence="2" type="ordered locus">Strop_0364</name>
</gene>
<dbReference type="PRINTS" id="PR00364">
    <property type="entry name" value="DISEASERSIST"/>
</dbReference>
<dbReference type="PANTHER" id="PTHR47691:SF3">
    <property type="entry name" value="HTH-TYPE TRANSCRIPTIONAL REGULATOR RV0890C-RELATED"/>
    <property type="match status" value="1"/>
</dbReference>
<dbReference type="InterPro" id="IPR058852">
    <property type="entry name" value="HTH_77"/>
</dbReference>
<dbReference type="Gene3D" id="3.30.70.1230">
    <property type="entry name" value="Nucleotide cyclase"/>
    <property type="match status" value="1"/>
</dbReference>
<keyword evidence="3" id="KW-1185">Reference proteome</keyword>
<dbReference type="Gene3D" id="3.40.50.300">
    <property type="entry name" value="P-loop containing nucleotide triphosphate hydrolases"/>
    <property type="match status" value="1"/>
</dbReference>
<dbReference type="SUPFAM" id="SSF52540">
    <property type="entry name" value="P-loop containing nucleoside triphosphate hydrolases"/>
    <property type="match status" value="1"/>
</dbReference>
<dbReference type="CDD" id="cd07302">
    <property type="entry name" value="CHD"/>
    <property type="match status" value="1"/>
</dbReference>
<dbReference type="InterPro" id="IPR027417">
    <property type="entry name" value="P-loop_NTPase"/>
</dbReference>
<dbReference type="SUPFAM" id="SSF48452">
    <property type="entry name" value="TPR-like"/>
    <property type="match status" value="1"/>
</dbReference>
<reference evidence="3" key="1">
    <citation type="journal article" date="2007" name="Proc. Natl. Acad. Sci. U.S.A.">
        <title>Genome sequencing reveals complex secondary metabolome in the marine actinomycete Salinispora tropica.</title>
        <authorList>
            <person name="Udwary D.W."/>
            <person name="Zeigler L."/>
            <person name="Asolkar R.N."/>
            <person name="Singan V."/>
            <person name="Lapidus A."/>
            <person name="Fenical W."/>
            <person name="Jensen P.R."/>
            <person name="Moore B.S."/>
        </authorList>
    </citation>
    <scope>NUCLEOTIDE SEQUENCE [LARGE SCALE GENOMIC DNA]</scope>
    <source>
        <strain evidence="3">ATCC BAA-916 / DSM 44818 / CNB-440</strain>
    </source>
</reference>
<dbReference type="InterPro" id="IPR011990">
    <property type="entry name" value="TPR-like_helical_dom_sf"/>
</dbReference>
<organism evidence="2 3">
    <name type="scientific">Salinispora tropica (strain ATCC BAA-916 / DSM 44818 / JCM 13857 / NBRC 105044 / CNB-440)</name>
    <dbReference type="NCBI Taxonomy" id="369723"/>
    <lineage>
        <taxon>Bacteria</taxon>
        <taxon>Bacillati</taxon>
        <taxon>Actinomycetota</taxon>
        <taxon>Actinomycetes</taxon>
        <taxon>Micromonosporales</taxon>
        <taxon>Micromonosporaceae</taxon>
        <taxon>Salinispora</taxon>
    </lineage>
</organism>
<dbReference type="Pfam" id="PF25872">
    <property type="entry name" value="HTH_77"/>
    <property type="match status" value="1"/>
</dbReference>
<proteinExistence type="predicted"/>
<dbReference type="STRING" id="369723.Strop_0364"/>
<dbReference type="HOGENOM" id="CLU_004665_5_2_11"/>
<evidence type="ECO:0000259" key="1">
    <source>
        <dbReference type="PROSITE" id="PS50125"/>
    </source>
</evidence>
<dbReference type="KEGG" id="stp:Strop_0364"/>
<dbReference type="PANTHER" id="PTHR47691">
    <property type="entry name" value="REGULATOR-RELATED"/>
    <property type="match status" value="1"/>
</dbReference>
<dbReference type="eggNOG" id="COG3903">
    <property type="taxonomic scope" value="Bacteria"/>
</dbReference>
<dbReference type="Proteomes" id="UP000000235">
    <property type="component" value="Chromosome"/>
</dbReference>
<protein>
    <submittedName>
        <fullName evidence="2">Adenylate cyclase family 3-like protein</fullName>
    </submittedName>
</protein>
<dbReference type="PROSITE" id="PS50125">
    <property type="entry name" value="GUANYLATE_CYCLASE_2"/>
    <property type="match status" value="1"/>
</dbReference>
<dbReference type="InterPro" id="IPR001054">
    <property type="entry name" value="A/G_cyclase"/>
</dbReference>
<name>A4X1U9_SALTO</name>
<dbReference type="Gene3D" id="1.25.40.10">
    <property type="entry name" value="Tetratricopeptide repeat domain"/>
    <property type="match status" value="1"/>
</dbReference>
<dbReference type="GO" id="GO:0004016">
    <property type="term" value="F:adenylate cyclase activity"/>
    <property type="evidence" value="ECO:0007669"/>
    <property type="project" value="UniProtKB-ARBA"/>
</dbReference>
<dbReference type="SUPFAM" id="SSF55073">
    <property type="entry name" value="Nucleotide cyclase"/>
    <property type="match status" value="1"/>
</dbReference>
<evidence type="ECO:0000313" key="2">
    <source>
        <dbReference type="EMBL" id="ABP52849.1"/>
    </source>
</evidence>
<dbReference type="GO" id="GO:0035556">
    <property type="term" value="P:intracellular signal transduction"/>
    <property type="evidence" value="ECO:0007669"/>
    <property type="project" value="InterPro"/>
</dbReference>
<evidence type="ECO:0000313" key="3">
    <source>
        <dbReference type="Proteomes" id="UP000000235"/>
    </source>
</evidence>
<sequence length="982" mass="104563">MSPRIHLPAGWVTFVFTDIEGSTRLAQLLGPDYRPVLWEHRRLLRRTIVATKGAELLTEGDSFFLAFADASAALTACLAAQRALTNHDWPTPDATPRVRMGLHTGWAEPRDGEYASAEVHRAARVAAAAHGGQVLCSAATVQHAAPLPSGASLLDLGLHRLRGFDDRERLFQLTAPGLERQFPRPRTADAVAHNLPTQVTSFVGRQAEWAELRRLVENNRLVTVVGAGGSGKTRLAVELAADLVESYPDGVWFVDLATVVEPGMVACAVAAGLGLRREPGRSMMDTLVEYAAARRMLVLLDTADAQLPAAAEVISQLLAGGVGVRVLATSRESFGLPGEVVWRIPPLSVDSPVTGAESDAVALLLDRATAARGGRRPDPAEWVDLRRVVRRLDGLPLAIELAAARLRVLSVGQLADRLDDVPCALDTGRDDPGPGLAMRHRTMQANLSWSYQQLGAGAARLLRWLAVFTGPVDLATVEWLLEDDQLDPLSVLVEKSMVLAEPDIGGSTYRMLDPIRAYAAGRLAAAGEEQAARNRHVAWSADAVRRLGSGPDGRPVTLSLYAFDPLAGELRTALRWCATGGSARSGLALVVGLDQWWRERGLAGKGRLWLSQLYDRSAETGERIPDAELAVGYHTHSLHAGADGDFVEELRFSQRAEAVARRTGDAGLLARVLSSRAAPLVDLGQLAQAEQVCREVIGWAQRQDVVDDALFAVLSLAELLWCRGALDEAAELLGAARPVEASRPAERGRRTVDMLLGLVALARGDLIAAHEHLSVSLRSRMAHGFHRRACDTLQAIAVRCAAGGDPLTAARLFGAAQARGAALGSVPGINGDYFARWQAQVHGTLGDVTFDRAYGEGTGLGIREAATVALGVEHPDLAADSTRFAAGVAPSAFTGPLEVASPPGAATSCPECAGNHPGRSRARLRSGEEAGQVGLRGNWRIGRQEGQVGEDAGPVTAGVQGVPARSIRWALEADALDGLDVE</sequence>